<dbReference type="PIRSF" id="PIRSF036492">
    <property type="entry name" value="ALDH"/>
    <property type="match status" value="1"/>
</dbReference>
<feature type="active site" evidence="4 5">
    <location>
        <position position="217"/>
    </location>
</feature>
<dbReference type="InterPro" id="IPR016163">
    <property type="entry name" value="Ald_DH_C"/>
</dbReference>
<dbReference type="Gene3D" id="3.40.605.10">
    <property type="entry name" value="Aldehyde Dehydrogenase, Chain A, domain 1"/>
    <property type="match status" value="1"/>
</dbReference>
<keyword evidence="2 3" id="KW-0560">Oxidoreductase</keyword>
<sequence length="438" mass="48832">MMNGMTTEKITAIFNRQKAFFAAQNTQPIEFRKTQLLKLKQAILEHTDEIITALDLDLGKSKDEVMLAEINNVIHEIDFHLEHLDEWAKDQVVPNFEHYPQTTQSLIRRESFGVTYIISPFNYPLMLTFSPLMGAMIGGNTAIIKPSENTPHSSKIIKKIVESAFDDSYIAVIEGAIEENQALLALPFDFIFFTGSPAVGKIVMRAAAEHLTPVVLELGGKSPCIILNDADLDQVVDSICFSKFINSGQTCVAPDYLYVHAAIQDQLVNKLIERIQSNYSELGQIGKIITQKQVENLNRYVTANAEKVVFGGQYDVEKRLFQPTVMNDVVWSDSIMQQEIFGPVFPILTFNDLAEVASNVNTYHPKPLSAYVFTKDYALGHELLNSIPAGDAQINGTIIHAFSPYLPFGGIGGSGMGNYHGKHSYETFTHQKSILVHQ</sequence>
<dbReference type="CDD" id="cd07087">
    <property type="entry name" value="ALDH_F3-13-14_CALDH-like"/>
    <property type="match status" value="1"/>
</dbReference>
<dbReference type="GO" id="GO:0005737">
    <property type="term" value="C:cytoplasm"/>
    <property type="evidence" value="ECO:0007669"/>
    <property type="project" value="TreeGrafter"/>
</dbReference>
<evidence type="ECO:0000256" key="5">
    <source>
        <dbReference type="PROSITE-ProRule" id="PRU10007"/>
    </source>
</evidence>
<dbReference type="InterPro" id="IPR012394">
    <property type="entry name" value="Aldehyde_DH_NAD(P)"/>
</dbReference>
<dbReference type="NCBIfam" id="NF045701">
    <property type="entry name" value="BenzalDHMdlD"/>
    <property type="match status" value="1"/>
</dbReference>
<dbReference type="InterPro" id="IPR016161">
    <property type="entry name" value="Ald_DH/histidinol_DH"/>
</dbReference>
<feature type="domain" description="Aldehyde dehydrogenase" evidence="7">
    <location>
        <begin position="5"/>
        <end position="434"/>
    </location>
</feature>
<evidence type="ECO:0000256" key="3">
    <source>
        <dbReference type="PIRNR" id="PIRNR036492"/>
    </source>
</evidence>
<dbReference type="GO" id="GO:0006081">
    <property type="term" value="P:aldehyde metabolic process"/>
    <property type="evidence" value="ECO:0007669"/>
    <property type="project" value="InterPro"/>
</dbReference>
<dbReference type="EMBL" id="FZLN01000001">
    <property type="protein sequence ID" value="SNQ28738.1"/>
    <property type="molecule type" value="Genomic_DNA"/>
</dbReference>
<evidence type="ECO:0000259" key="7">
    <source>
        <dbReference type="Pfam" id="PF00171"/>
    </source>
</evidence>
<comment type="similarity">
    <text evidence="1 3 6">Belongs to the aldehyde dehydrogenase family.</text>
</comment>
<dbReference type="Pfam" id="PF00171">
    <property type="entry name" value="Aldedh"/>
    <property type="match status" value="1"/>
</dbReference>
<dbReference type="GO" id="GO:0004029">
    <property type="term" value="F:aldehyde dehydrogenase (NAD+) activity"/>
    <property type="evidence" value="ECO:0007669"/>
    <property type="project" value="TreeGrafter"/>
</dbReference>
<dbReference type="PANTHER" id="PTHR43570">
    <property type="entry name" value="ALDEHYDE DEHYDROGENASE"/>
    <property type="match status" value="1"/>
</dbReference>
<protein>
    <recommendedName>
        <fullName evidence="3">Aldehyde dehydrogenase</fullName>
    </recommendedName>
</protein>
<accession>A0A217EDZ2</accession>
<dbReference type="InterPro" id="IPR054920">
    <property type="entry name" value="BenzalDHMdlD"/>
</dbReference>
<feature type="active site" evidence="4">
    <location>
        <position position="251"/>
    </location>
</feature>
<evidence type="ECO:0000256" key="1">
    <source>
        <dbReference type="ARBA" id="ARBA00009986"/>
    </source>
</evidence>
<keyword evidence="9" id="KW-1185">Reference proteome</keyword>
<dbReference type="SUPFAM" id="SSF53720">
    <property type="entry name" value="ALDH-like"/>
    <property type="match status" value="1"/>
</dbReference>
<dbReference type="RefSeq" id="WP_228149583.1">
    <property type="nucleotide sequence ID" value="NZ_FZLN01000001.1"/>
</dbReference>
<dbReference type="Gene3D" id="3.40.309.10">
    <property type="entry name" value="Aldehyde Dehydrogenase, Chain A, domain 2"/>
    <property type="match status" value="1"/>
</dbReference>
<evidence type="ECO:0000256" key="2">
    <source>
        <dbReference type="ARBA" id="ARBA00023002"/>
    </source>
</evidence>
<dbReference type="PANTHER" id="PTHR43570:SF16">
    <property type="entry name" value="ALDEHYDE DEHYDROGENASE TYPE III, ISOFORM Q"/>
    <property type="match status" value="1"/>
</dbReference>
<dbReference type="AlphaFoldDB" id="A0A217EDZ2"/>
<evidence type="ECO:0000313" key="8">
    <source>
        <dbReference type="EMBL" id="SNQ28738.1"/>
    </source>
</evidence>
<dbReference type="InterPro" id="IPR016162">
    <property type="entry name" value="Ald_DH_N"/>
</dbReference>
<dbReference type="PROSITE" id="PS00070">
    <property type="entry name" value="ALDEHYDE_DEHYDR_CYS"/>
    <property type="match status" value="1"/>
</dbReference>
<evidence type="ECO:0000256" key="4">
    <source>
        <dbReference type="PIRSR" id="PIRSR036492-1"/>
    </source>
</evidence>
<evidence type="ECO:0000256" key="6">
    <source>
        <dbReference type="RuleBase" id="RU003345"/>
    </source>
</evidence>
<dbReference type="FunFam" id="3.40.605.10:FF:000004">
    <property type="entry name" value="Aldehyde dehydrogenase"/>
    <property type="match status" value="1"/>
</dbReference>
<dbReference type="Proteomes" id="UP000243463">
    <property type="component" value="Unassembled WGS sequence"/>
</dbReference>
<name>A0A217EDZ2_9GAMM</name>
<dbReference type="PROSITE" id="PS00687">
    <property type="entry name" value="ALDEHYDE_DEHYDR_GLU"/>
    <property type="match status" value="1"/>
</dbReference>
<gene>
    <name evidence="8" type="ORF">SAMN05444584_0663</name>
</gene>
<dbReference type="InterPro" id="IPR016160">
    <property type="entry name" value="Ald_DH_CS_CYS"/>
</dbReference>
<evidence type="ECO:0000313" key="9">
    <source>
        <dbReference type="Proteomes" id="UP000243463"/>
    </source>
</evidence>
<proteinExistence type="inferred from homology"/>
<reference evidence="9" key="1">
    <citation type="submission" date="2017-06" db="EMBL/GenBank/DDBJ databases">
        <authorList>
            <person name="Varghese N."/>
            <person name="Submissions S."/>
        </authorList>
    </citation>
    <scope>NUCLEOTIDE SEQUENCE [LARGE SCALE GENOMIC DNA]</scope>
    <source>
        <strain evidence="9">ANC 5114</strain>
    </source>
</reference>
<dbReference type="InterPro" id="IPR029510">
    <property type="entry name" value="Ald_DH_CS_GLU"/>
</dbReference>
<dbReference type="InterPro" id="IPR015590">
    <property type="entry name" value="Aldehyde_DH_dom"/>
</dbReference>
<organism evidence="8 9">
    <name type="scientific">Acinetobacter apis</name>
    <dbReference type="NCBI Taxonomy" id="1229165"/>
    <lineage>
        <taxon>Bacteria</taxon>
        <taxon>Pseudomonadati</taxon>
        <taxon>Pseudomonadota</taxon>
        <taxon>Gammaproteobacteria</taxon>
        <taxon>Moraxellales</taxon>
        <taxon>Moraxellaceae</taxon>
        <taxon>Acinetobacter</taxon>
    </lineage>
</organism>